<dbReference type="Pfam" id="PF01863">
    <property type="entry name" value="YgjP-like"/>
    <property type="match status" value="1"/>
</dbReference>
<dbReference type="EMBL" id="BOOB01000030">
    <property type="protein sequence ID" value="GIH33997.1"/>
    <property type="molecule type" value="Genomic_DNA"/>
</dbReference>
<accession>A0ABQ4FGU1</accession>
<comment type="caution">
    <text evidence="2">The sequence shown here is derived from an EMBL/GenBank/DDBJ whole genome shotgun (WGS) entry which is preliminary data.</text>
</comment>
<dbReference type="CDD" id="cd07344">
    <property type="entry name" value="M48_yhfN_like"/>
    <property type="match status" value="1"/>
</dbReference>
<evidence type="ECO:0000313" key="3">
    <source>
        <dbReference type="Proteomes" id="UP000651728"/>
    </source>
</evidence>
<proteinExistence type="predicted"/>
<dbReference type="Gene3D" id="3.30.2010.10">
    <property type="entry name" value="Metalloproteases ('zincins'), catalytic domain"/>
    <property type="match status" value="1"/>
</dbReference>
<dbReference type="Proteomes" id="UP000651728">
    <property type="component" value="Unassembled WGS sequence"/>
</dbReference>
<keyword evidence="3" id="KW-1185">Reference proteome</keyword>
<reference evidence="2 3" key="1">
    <citation type="submission" date="2021-01" db="EMBL/GenBank/DDBJ databases">
        <title>Whole genome shotgun sequence of Microbispora amethystogenes NBRC 101907.</title>
        <authorList>
            <person name="Komaki H."/>
            <person name="Tamura T."/>
        </authorList>
    </citation>
    <scope>NUCLEOTIDE SEQUENCE [LARGE SCALE GENOMIC DNA]</scope>
    <source>
        <strain evidence="2 3">NBRC 101907</strain>
    </source>
</reference>
<dbReference type="InterPro" id="IPR002725">
    <property type="entry name" value="YgjP-like_metallopeptidase"/>
</dbReference>
<dbReference type="PANTHER" id="PTHR30399">
    <property type="entry name" value="UNCHARACTERIZED PROTEIN YGJP"/>
    <property type="match status" value="1"/>
</dbReference>
<feature type="domain" description="YgjP-like metallopeptidase" evidence="1">
    <location>
        <begin position="126"/>
        <end position="200"/>
    </location>
</feature>
<organism evidence="2 3">
    <name type="scientific">Microbispora amethystogenes</name>
    <dbReference type="NCBI Taxonomy" id="1427754"/>
    <lineage>
        <taxon>Bacteria</taxon>
        <taxon>Bacillati</taxon>
        <taxon>Actinomycetota</taxon>
        <taxon>Actinomycetes</taxon>
        <taxon>Streptosporangiales</taxon>
        <taxon>Streptosporangiaceae</taxon>
        <taxon>Microbispora</taxon>
    </lineage>
</organism>
<gene>
    <name evidence="2" type="ORF">Mam01_41610</name>
</gene>
<evidence type="ECO:0000259" key="1">
    <source>
        <dbReference type="Pfam" id="PF01863"/>
    </source>
</evidence>
<dbReference type="PANTHER" id="PTHR30399:SF1">
    <property type="entry name" value="UTP PYROPHOSPHATASE"/>
    <property type="match status" value="1"/>
</dbReference>
<protein>
    <recommendedName>
        <fullName evidence="1">YgjP-like metallopeptidase domain-containing protein</fullName>
    </recommendedName>
</protein>
<sequence>MLWIITGVIEVGEHPQPRNFHARKVTFARLTRENVYHPLWKSASVGYLSYVPPETVEVRRSARRRRTVSAYRDGDKTIVLLPAGLSTTDEEQWVRRMLDRLAAKEQRRRPSDDDLLERASELSARYLDGKAVPASVRWVENQLHRWGSCTPDHGTIRLSMRLRGMPAWVVDYVIMHELVHLLVPSHGPRFWALVERYPRAERARGFLEGFSMAANGSTEEC</sequence>
<dbReference type="InterPro" id="IPR053136">
    <property type="entry name" value="UTP_pyrophosphatase-like"/>
</dbReference>
<name>A0ABQ4FGU1_9ACTN</name>
<evidence type="ECO:0000313" key="2">
    <source>
        <dbReference type="EMBL" id="GIH33997.1"/>
    </source>
</evidence>